<evidence type="ECO:0008006" key="4">
    <source>
        <dbReference type="Google" id="ProtNLM"/>
    </source>
</evidence>
<evidence type="ECO:0000313" key="2">
    <source>
        <dbReference type="EMBL" id="TWT71939.1"/>
    </source>
</evidence>
<evidence type="ECO:0000313" key="3">
    <source>
        <dbReference type="Proteomes" id="UP000317238"/>
    </source>
</evidence>
<dbReference type="AlphaFoldDB" id="A0A5C5YAF2"/>
<protein>
    <recommendedName>
        <fullName evidence="4">PEP-CTERM protein-sorting domain-containing protein</fullName>
    </recommendedName>
</protein>
<name>A0A5C5YAF2_9PLAN</name>
<sequence precursor="true">MRVNFSTLVLSATATVFFASYSHGAISESVGIVDDINDTTTSASQVITFETDGLGSGWNFQNPEGVQQVTTQLNSTSLNPSIFFSYEDSSVAGGVYFNDGGSSNGRPNPVLRRNAISSGGSPLDGPDQRISNGVTGTGGTVFSGPETVFIDFRFGNTPAPDGGVAGDPAYMDAVAFDLIVSAGVSVDVQYLQTRSDGDFLIHEDLGITGGSSMVPRFVGYERPGVLPDPGNFNRVKITFSGTPTGGVTENYIIDDFQTGTFTATAVPEPSSFAFALMAGGGWVARRVRRKKVA</sequence>
<evidence type="ECO:0000256" key="1">
    <source>
        <dbReference type="SAM" id="SignalP"/>
    </source>
</evidence>
<feature type="signal peptide" evidence="1">
    <location>
        <begin position="1"/>
        <end position="24"/>
    </location>
</feature>
<organism evidence="2 3">
    <name type="scientific">Crateriforma conspicua</name>
    <dbReference type="NCBI Taxonomy" id="2527996"/>
    <lineage>
        <taxon>Bacteria</taxon>
        <taxon>Pseudomonadati</taxon>
        <taxon>Planctomycetota</taxon>
        <taxon>Planctomycetia</taxon>
        <taxon>Planctomycetales</taxon>
        <taxon>Planctomycetaceae</taxon>
        <taxon>Crateriforma</taxon>
    </lineage>
</organism>
<accession>A0A5C5YAF2</accession>
<feature type="chain" id="PRO_5022826422" description="PEP-CTERM protein-sorting domain-containing protein" evidence="1">
    <location>
        <begin position="25"/>
        <end position="293"/>
    </location>
</feature>
<comment type="caution">
    <text evidence="2">The sequence shown here is derived from an EMBL/GenBank/DDBJ whole genome shotgun (WGS) entry which is preliminary data.</text>
</comment>
<dbReference type="RefSeq" id="WP_146440086.1">
    <property type="nucleotide sequence ID" value="NZ_SJPL01000001.1"/>
</dbReference>
<dbReference type="OrthoDB" id="10014066at2"/>
<proteinExistence type="predicted"/>
<keyword evidence="1" id="KW-0732">Signal</keyword>
<keyword evidence="3" id="KW-1185">Reference proteome</keyword>
<reference evidence="2 3" key="1">
    <citation type="submission" date="2019-02" db="EMBL/GenBank/DDBJ databases">
        <title>Deep-cultivation of Planctomycetes and their phenomic and genomic characterization uncovers novel biology.</title>
        <authorList>
            <person name="Wiegand S."/>
            <person name="Jogler M."/>
            <person name="Boedeker C."/>
            <person name="Pinto D."/>
            <person name="Vollmers J."/>
            <person name="Rivas-Marin E."/>
            <person name="Kohn T."/>
            <person name="Peeters S.H."/>
            <person name="Heuer A."/>
            <person name="Rast P."/>
            <person name="Oberbeckmann S."/>
            <person name="Bunk B."/>
            <person name="Jeske O."/>
            <person name="Meyerdierks A."/>
            <person name="Storesund J.E."/>
            <person name="Kallscheuer N."/>
            <person name="Luecker S."/>
            <person name="Lage O.M."/>
            <person name="Pohl T."/>
            <person name="Merkel B.J."/>
            <person name="Hornburger P."/>
            <person name="Mueller R.-W."/>
            <person name="Bruemmer F."/>
            <person name="Labrenz M."/>
            <person name="Spormann A.M."/>
            <person name="Op Den Camp H."/>
            <person name="Overmann J."/>
            <person name="Amann R."/>
            <person name="Jetten M.S.M."/>
            <person name="Mascher T."/>
            <person name="Medema M.H."/>
            <person name="Devos D.P."/>
            <person name="Kaster A.-K."/>
            <person name="Ovreas L."/>
            <person name="Rohde M."/>
            <person name="Galperin M.Y."/>
            <person name="Jogler C."/>
        </authorList>
    </citation>
    <scope>NUCLEOTIDE SEQUENCE [LARGE SCALE GENOMIC DNA]</scope>
    <source>
        <strain evidence="2 3">Pan14r</strain>
    </source>
</reference>
<gene>
    <name evidence="2" type="ORF">Pan14r_42560</name>
</gene>
<dbReference type="EMBL" id="SJPL01000001">
    <property type="protein sequence ID" value="TWT71939.1"/>
    <property type="molecule type" value="Genomic_DNA"/>
</dbReference>
<dbReference type="Proteomes" id="UP000317238">
    <property type="component" value="Unassembled WGS sequence"/>
</dbReference>